<sequence length="492" mass="54271">MHKKLYSPLLAFIWLSACQTVPVSPGASPSPTPSSNPTVSPSVVPSAVPSASPTQPIATPSPQISATPQTQSLRIITGIPESLRLDEPALILQGNLQAGDEKIEALNWEVLTPELGEIQNGQLILKQIGKITLRAYAPSQPSLEQHFSFEILPALRSLPTPTPSPTPMRFENKSGLLSDIVSAGNYVFTSDKTLDQVHVLDLRTGKFASHLFVMQDPDSLAVSKDGKWVYVASQASDRIYPISVENAQLHSPISAGGKVFDMVAGQDRLYISYVDKTQKIKIIQPSTSAPKGELPEEVPSHSLLCLPPDGKTIYVGIPNTDDARLYSVDISQEDKTEVLLDTLRELTEDEIYQRDYKNVKFDPVYGKNLREMKVSPDGKKLYLALSYPKYPSRIQVLDPVSLKITDHIDLGASPEGLDFSPDGKYLYVSHEHFDIHVFDSQTHAQRLRKPTYLWAERVTASADGKYVFGFMASNSVNSNRTLFKIMDVSEIP</sequence>
<dbReference type="PROSITE" id="PS51257">
    <property type="entry name" value="PROKAR_LIPOPROTEIN"/>
    <property type="match status" value="1"/>
</dbReference>
<reference evidence="3 4" key="1">
    <citation type="submission" date="2017-09" db="EMBL/GenBank/DDBJ databases">
        <title>Depth-based differentiation of microbial function through sediment-hosted aquifers and enrichment of novel symbionts in the deep terrestrial subsurface.</title>
        <authorList>
            <person name="Probst A.J."/>
            <person name="Ladd B."/>
            <person name="Jarett J.K."/>
            <person name="Geller-Mcgrath D.E."/>
            <person name="Sieber C.M."/>
            <person name="Emerson J.B."/>
            <person name="Anantharaman K."/>
            <person name="Thomas B.C."/>
            <person name="Malmstrom R."/>
            <person name="Stieglmeier M."/>
            <person name="Klingl A."/>
            <person name="Woyke T."/>
            <person name="Ryan C.M."/>
            <person name="Banfield J.F."/>
        </authorList>
    </citation>
    <scope>NUCLEOTIDE SEQUENCE [LARGE SCALE GENOMIC DNA]</scope>
    <source>
        <strain evidence="3">CG17_big_fil_post_rev_8_21_14_2_50_48_46</strain>
    </source>
</reference>
<protein>
    <recommendedName>
        <fullName evidence="5">SMP-30/Gluconolactonase/LRE-like region domain-containing protein</fullName>
    </recommendedName>
</protein>
<evidence type="ECO:0000313" key="4">
    <source>
        <dbReference type="Proteomes" id="UP000231019"/>
    </source>
</evidence>
<proteinExistence type="predicted"/>
<evidence type="ECO:0008006" key="5">
    <source>
        <dbReference type="Google" id="ProtNLM"/>
    </source>
</evidence>
<dbReference type="AlphaFoldDB" id="A0A2M7G4R8"/>
<name>A0A2M7G4R8_9BACT</name>
<evidence type="ECO:0000256" key="1">
    <source>
        <dbReference type="SAM" id="MobiDB-lite"/>
    </source>
</evidence>
<dbReference type="InterPro" id="IPR015943">
    <property type="entry name" value="WD40/YVTN_repeat-like_dom_sf"/>
</dbReference>
<feature type="compositionally biased region" description="Polar residues" evidence="1">
    <location>
        <begin position="55"/>
        <end position="71"/>
    </location>
</feature>
<dbReference type="Proteomes" id="UP000231019">
    <property type="component" value="Unassembled WGS sequence"/>
</dbReference>
<accession>A0A2M7G4R8</accession>
<dbReference type="InterPro" id="IPR051200">
    <property type="entry name" value="Host-pathogen_enzymatic-act"/>
</dbReference>
<dbReference type="Gene3D" id="2.130.10.10">
    <property type="entry name" value="YVTN repeat-like/Quinoprotein amine dehydrogenase"/>
    <property type="match status" value="2"/>
</dbReference>
<organism evidence="3 4">
    <name type="scientific">bacterium (Candidatus Blackallbacteria) CG17_big_fil_post_rev_8_21_14_2_50_48_46</name>
    <dbReference type="NCBI Taxonomy" id="2014261"/>
    <lineage>
        <taxon>Bacteria</taxon>
        <taxon>Candidatus Blackallbacteria</taxon>
    </lineage>
</organism>
<evidence type="ECO:0000256" key="2">
    <source>
        <dbReference type="SAM" id="SignalP"/>
    </source>
</evidence>
<evidence type="ECO:0000313" key="3">
    <source>
        <dbReference type="EMBL" id="PIW16911.1"/>
    </source>
</evidence>
<dbReference type="PANTHER" id="PTHR47197:SF3">
    <property type="entry name" value="DIHYDRO-HEME D1 DEHYDROGENASE"/>
    <property type="match status" value="1"/>
</dbReference>
<gene>
    <name evidence="3" type="ORF">COW36_10975</name>
</gene>
<dbReference type="EMBL" id="PFFQ01000033">
    <property type="protein sequence ID" value="PIW16911.1"/>
    <property type="molecule type" value="Genomic_DNA"/>
</dbReference>
<feature type="signal peptide" evidence="2">
    <location>
        <begin position="1"/>
        <end position="19"/>
    </location>
</feature>
<dbReference type="InterPro" id="IPR011048">
    <property type="entry name" value="Haem_d1_sf"/>
</dbReference>
<feature type="region of interest" description="Disordered" evidence="1">
    <location>
        <begin position="24"/>
        <end position="71"/>
    </location>
</feature>
<keyword evidence="2" id="KW-0732">Signal</keyword>
<feature type="chain" id="PRO_5014714620" description="SMP-30/Gluconolactonase/LRE-like region domain-containing protein" evidence="2">
    <location>
        <begin position="20"/>
        <end position="492"/>
    </location>
</feature>
<dbReference type="SUPFAM" id="SSF51004">
    <property type="entry name" value="C-terminal (heme d1) domain of cytochrome cd1-nitrite reductase"/>
    <property type="match status" value="1"/>
</dbReference>
<feature type="compositionally biased region" description="Low complexity" evidence="1">
    <location>
        <begin position="35"/>
        <end position="54"/>
    </location>
</feature>
<comment type="caution">
    <text evidence="3">The sequence shown here is derived from an EMBL/GenBank/DDBJ whole genome shotgun (WGS) entry which is preliminary data.</text>
</comment>
<dbReference type="PANTHER" id="PTHR47197">
    <property type="entry name" value="PROTEIN NIRF"/>
    <property type="match status" value="1"/>
</dbReference>